<protein>
    <submittedName>
        <fullName evidence="2">Uncharacterized protein</fullName>
    </submittedName>
</protein>
<reference evidence="2" key="1">
    <citation type="submission" date="2018-08" db="EMBL/GenBank/DDBJ databases">
        <title>Murine metabolic-syndrome-specific gut microbial biobank.</title>
        <authorList>
            <person name="Liu C."/>
        </authorList>
    </citation>
    <scope>NUCLEOTIDE SEQUENCE [LARGE SCALE GENOMIC DNA]</scope>
    <source>
        <strain evidence="2">Z82</strain>
    </source>
</reference>
<feature type="compositionally biased region" description="Basic residues" evidence="1">
    <location>
        <begin position="1"/>
        <end position="10"/>
    </location>
</feature>
<dbReference type="AlphaFoldDB" id="A0A7C9NV31"/>
<feature type="region of interest" description="Disordered" evidence="1">
    <location>
        <begin position="1"/>
        <end position="20"/>
    </location>
</feature>
<feature type="compositionally biased region" description="Basic and acidic residues" evidence="1">
    <location>
        <begin position="11"/>
        <end position="20"/>
    </location>
</feature>
<dbReference type="EMBL" id="QWKH01000015">
    <property type="protein sequence ID" value="NBI34106.1"/>
    <property type="molecule type" value="Genomic_DNA"/>
</dbReference>
<proteinExistence type="predicted"/>
<comment type="caution">
    <text evidence="2">The sequence shown here is derived from an EMBL/GenBank/DDBJ whole genome shotgun (WGS) entry which is preliminary data.</text>
</comment>
<gene>
    <name evidence="2" type="ORF">D1639_03480</name>
</gene>
<organism evidence="2">
    <name type="scientific">Muribaculaceae bacterium Z82</name>
    <dbReference type="NCBI Taxonomy" id="2304548"/>
    <lineage>
        <taxon>Bacteria</taxon>
        <taxon>Pseudomonadati</taxon>
        <taxon>Bacteroidota</taxon>
        <taxon>Bacteroidia</taxon>
        <taxon>Bacteroidales</taxon>
        <taxon>Muribaculaceae</taxon>
    </lineage>
</organism>
<evidence type="ECO:0000313" key="2">
    <source>
        <dbReference type="EMBL" id="NBI34106.1"/>
    </source>
</evidence>
<accession>A0A7C9NV31</accession>
<sequence length="153" mass="16507">MTLRTKRPPRTGRDAMTDLRPRTRNSVLGLLAALVLCLGIGFGTAGIPQADSPDQGGTSASIGGENQPQLAFRSASKLQDHFEKHGAEVGCSTAEEYLAAANDLVANEQALSKTQADGDTAYFLERTGEFAVVSPDGHLRTYYLADRDYFDRQ</sequence>
<evidence type="ECO:0000256" key="1">
    <source>
        <dbReference type="SAM" id="MobiDB-lite"/>
    </source>
</evidence>
<name>A0A7C9NV31_9BACT</name>